<dbReference type="GO" id="GO:0003755">
    <property type="term" value="F:peptidyl-prolyl cis-trans isomerase activity"/>
    <property type="evidence" value="ECO:0007669"/>
    <property type="project" value="UniProtKB-KW"/>
</dbReference>
<reference evidence="6" key="1">
    <citation type="submission" date="2018-05" db="EMBL/GenBank/DDBJ databases">
        <authorList>
            <person name="Lanie J.A."/>
            <person name="Ng W.-L."/>
            <person name="Kazmierczak K.M."/>
            <person name="Andrzejewski T.M."/>
            <person name="Davidsen T.M."/>
            <person name="Wayne K.J."/>
            <person name="Tettelin H."/>
            <person name="Glass J.I."/>
            <person name="Rusch D."/>
            <person name="Podicherti R."/>
            <person name="Tsui H.-C.T."/>
            <person name="Winkler M.E."/>
        </authorList>
    </citation>
    <scope>NUCLEOTIDE SEQUENCE</scope>
</reference>
<dbReference type="InterPro" id="IPR046357">
    <property type="entry name" value="PPIase_dom_sf"/>
</dbReference>
<gene>
    <name evidence="6" type="ORF">METZ01_LOCUS12012</name>
</gene>
<proteinExistence type="predicted"/>
<dbReference type="PANTHER" id="PTHR43811">
    <property type="entry name" value="FKBP-TYPE PEPTIDYL-PROLYL CIS-TRANS ISOMERASE FKPA"/>
    <property type="match status" value="1"/>
</dbReference>
<dbReference type="EMBL" id="UINC01000666">
    <property type="protein sequence ID" value="SUZ59158.1"/>
    <property type="molecule type" value="Genomic_DNA"/>
</dbReference>
<dbReference type="Pfam" id="PF00254">
    <property type="entry name" value="FKBP_C"/>
    <property type="match status" value="1"/>
</dbReference>
<organism evidence="6">
    <name type="scientific">marine metagenome</name>
    <dbReference type="NCBI Taxonomy" id="408172"/>
    <lineage>
        <taxon>unclassified sequences</taxon>
        <taxon>metagenomes</taxon>
        <taxon>ecological metagenomes</taxon>
    </lineage>
</organism>
<evidence type="ECO:0000256" key="3">
    <source>
        <dbReference type="ARBA" id="ARBA00023110"/>
    </source>
</evidence>
<dbReference type="AlphaFoldDB" id="A0A381NZ23"/>
<dbReference type="PROSITE" id="PS50059">
    <property type="entry name" value="FKBP_PPIASE"/>
    <property type="match status" value="1"/>
</dbReference>
<keyword evidence="3" id="KW-0697">Rotamase</keyword>
<dbReference type="InterPro" id="IPR001179">
    <property type="entry name" value="PPIase_FKBP_dom"/>
</dbReference>
<sequence>MSEKPQVNVPEGEPTGKQLGIVDLIAGEGEQAAAGHAAEVHYVGVSWNTGNEFDASWNRGQTFSFKLGGGQVISGWDQGVVGMRVGGRRQLTIPPALAYGSAGAGGVIGPNEHLIFVVDLVSVR</sequence>
<evidence type="ECO:0000259" key="5">
    <source>
        <dbReference type="PROSITE" id="PS50059"/>
    </source>
</evidence>
<feature type="domain" description="PPIase FKBP-type" evidence="5">
    <location>
        <begin position="35"/>
        <end position="124"/>
    </location>
</feature>
<evidence type="ECO:0000256" key="4">
    <source>
        <dbReference type="ARBA" id="ARBA00023235"/>
    </source>
</evidence>
<dbReference type="FunFam" id="3.10.50.40:FF:000006">
    <property type="entry name" value="Peptidyl-prolyl cis-trans isomerase"/>
    <property type="match status" value="1"/>
</dbReference>
<evidence type="ECO:0000256" key="2">
    <source>
        <dbReference type="ARBA" id="ARBA00013194"/>
    </source>
</evidence>
<dbReference type="Gene3D" id="3.10.50.40">
    <property type="match status" value="1"/>
</dbReference>
<protein>
    <recommendedName>
        <fullName evidence="2">peptidylprolyl isomerase</fullName>
        <ecNumber evidence="2">5.2.1.8</ecNumber>
    </recommendedName>
</protein>
<dbReference type="PANTHER" id="PTHR43811:SF19">
    <property type="entry name" value="39 KDA FK506-BINDING NUCLEAR PROTEIN"/>
    <property type="match status" value="1"/>
</dbReference>
<evidence type="ECO:0000256" key="1">
    <source>
        <dbReference type="ARBA" id="ARBA00000971"/>
    </source>
</evidence>
<dbReference type="SUPFAM" id="SSF54534">
    <property type="entry name" value="FKBP-like"/>
    <property type="match status" value="1"/>
</dbReference>
<dbReference type="EC" id="5.2.1.8" evidence="2"/>
<name>A0A381NZ23_9ZZZZ</name>
<evidence type="ECO:0000313" key="6">
    <source>
        <dbReference type="EMBL" id="SUZ59158.1"/>
    </source>
</evidence>
<keyword evidence="4" id="KW-0413">Isomerase</keyword>
<comment type="catalytic activity">
    <reaction evidence="1">
        <text>[protein]-peptidylproline (omega=180) = [protein]-peptidylproline (omega=0)</text>
        <dbReference type="Rhea" id="RHEA:16237"/>
        <dbReference type="Rhea" id="RHEA-COMP:10747"/>
        <dbReference type="Rhea" id="RHEA-COMP:10748"/>
        <dbReference type="ChEBI" id="CHEBI:83833"/>
        <dbReference type="ChEBI" id="CHEBI:83834"/>
        <dbReference type="EC" id="5.2.1.8"/>
    </reaction>
</comment>
<accession>A0A381NZ23</accession>